<accession>A0AAE0G723</accession>
<evidence type="ECO:0000313" key="2">
    <source>
        <dbReference type="Proteomes" id="UP001190700"/>
    </source>
</evidence>
<sequence>MASFTQTALKKAQDAAALLKHFIENQGRRHHAVGKIQDSLAVVIKGKTLNVENYLACFTAERELEDYALWVAEVFLERVKLSVEGLKGLGFEEGPEGKITKYLAALGSRDTENPPLTLGKRERVKQVLAGGKATNVGMFTFSVGRFAAGSTYTDYAEQALI</sequence>
<proteinExistence type="predicted"/>
<name>A0AAE0G723_9CHLO</name>
<dbReference type="AlphaFoldDB" id="A0AAE0G723"/>
<protein>
    <submittedName>
        <fullName evidence="1">Uncharacterized protein</fullName>
    </submittedName>
</protein>
<dbReference type="EMBL" id="LGRX02008800">
    <property type="protein sequence ID" value="KAK3272774.1"/>
    <property type="molecule type" value="Genomic_DNA"/>
</dbReference>
<evidence type="ECO:0000313" key="1">
    <source>
        <dbReference type="EMBL" id="KAK3272774.1"/>
    </source>
</evidence>
<organism evidence="1 2">
    <name type="scientific">Cymbomonas tetramitiformis</name>
    <dbReference type="NCBI Taxonomy" id="36881"/>
    <lineage>
        <taxon>Eukaryota</taxon>
        <taxon>Viridiplantae</taxon>
        <taxon>Chlorophyta</taxon>
        <taxon>Pyramimonadophyceae</taxon>
        <taxon>Pyramimonadales</taxon>
        <taxon>Pyramimonadaceae</taxon>
        <taxon>Cymbomonas</taxon>
    </lineage>
</organism>
<comment type="caution">
    <text evidence="1">The sequence shown here is derived from an EMBL/GenBank/DDBJ whole genome shotgun (WGS) entry which is preliminary data.</text>
</comment>
<gene>
    <name evidence="1" type="ORF">CYMTET_18948</name>
</gene>
<reference evidence="1 2" key="1">
    <citation type="journal article" date="2015" name="Genome Biol. Evol.">
        <title>Comparative Genomics of a Bacterivorous Green Alga Reveals Evolutionary Causalities and Consequences of Phago-Mixotrophic Mode of Nutrition.</title>
        <authorList>
            <person name="Burns J.A."/>
            <person name="Paasch A."/>
            <person name="Narechania A."/>
            <person name="Kim E."/>
        </authorList>
    </citation>
    <scope>NUCLEOTIDE SEQUENCE [LARGE SCALE GENOMIC DNA]</scope>
    <source>
        <strain evidence="1 2">PLY_AMNH</strain>
    </source>
</reference>
<dbReference type="Proteomes" id="UP001190700">
    <property type="component" value="Unassembled WGS sequence"/>
</dbReference>
<keyword evidence="2" id="KW-1185">Reference proteome</keyword>